<reference evidence="1" key="1">
    <citation type="submission" date="2019-08" db="EMBL/GenBank/DDBJ databases">
        <title>Genome sequence of Clostridiales bacterium MT110.</title>
        <authorList>
            <person name="Cao J."/>
        </authorList>
    </citation>
    <scope>NUCLEOTIDE SEQUENCE</scope>
    <source>
        <strain evidence="1">MT110</strain>
    </source>
</reference>
<evidence type="ECO:0000313" key="2">
    <source>
        <dbReference type="Proteomes" id="UP000594014"/>
    </source>
</evidence>
<protein>
    <submittedName>
        <fullName evidence="1">ABC transporter ATP-binding protein</fullName>
    </submittedName>
</protein>
<organism evidence="1 2">
    <name type="scientific">Anoxybacterium hadale</name>
    <dbReference type="NCBI Taxonomy" id="3408580"/>
    <lineage>
        <taxon>Bacteria</taxon>
        <taxon>Bacillati</taxon>
        <taxon>Bacillota</taxon>
        <taxon>Clostridia</taxon>
        <taxon>Peptostreptococcales</taxon>
        <taxon>Anaerovoracaceae</taxon>
        <taxon>Anoxybacterium</taxon>
    </lineage>
</organism>
<keyword evidence="2" id="KW-1185">Reference proteome</keyword>
<accession>A0ACD1AEN8</accession>
<dbReference type="Proteomes" id="UP000594014">
    <property type="component" value="Chromosome"/>
</dbReference>
<dbReference type="EMBL" id="CP042469">
    <property type="protein sequence ID" value="QOX64988.1"/>
    <property type="molecule type" value="Genomic_DNA"/>
</dbReference>
<keyword evidence="1" id="KW-0547">Nucleotide-binding</keyword>
<gene>
    <name evidence="1" type="ORF">FRZ06_17365</name>
</gene>
<name>A0ACD1AEN8_9FIRM</name>
<sequence>MKSVVFEDVSFQYGNLDQPTLHHIDLVINEGEKVLITGKSGSGKSTLAHCINGLIPFTYKGEMSGRVLVNQKEPKELSLFAMGTQVGSILQDQDCQFVGLSAGEDVAFALENDCISAEEMHTAADRALEQVDMLQHKNQPPQSLSGGQKQKVAIAGILAMNVPILLFDEPLANLDPASGKKAMETILDIHGKTGKTIIVIEHRIEDVLEHGFDRVVVVDDGRIVFNGTPDLLLAEDILPRYGLRQPLYVEMLKLCGIKAKEEDRISVLENTIKYKDQVLKKYMEDRFADQRPDHRTILKLQGVSFRYFKEDPYTIEDVSFDVKEGEMLAIVGNNGAGKSTLLKAISGIVKYQEGSIYYGDKNSEDKKDDKGSSILGMNCINSWTAKQRALAIGFVMQNPNHMITKDMIYDEVAFGLRNFGVDQAETDARVKEALKICGLYEYRNWPVSSLSYGQKKRVTIASILSMGPKVIILDEPTAGQDYTSYREFMSYLDQIKNTGVGIILITHDMHLALEYADTGVVLSSGRVIAKDYMDRILADSWIIGKANLKHTSIERMGRLFGVEDLSSFIAYFTRRVTSATNPGPGMTESMKRRTPGEGEEVPHE</sequence>
<evidence type="ECO:0000313" key="1">
    <source>
        <dbReference type="EMBL" id="QOX64988.1"/>
    </source>
</evidence>
<keyword evidence="1" id="KW-0067">ATP-binding</keyword>
<proteinExistence type="predicted"/>